<feature type="transmembrane region" description="Helical" evidence="1">
    <location>
        <begin position="112"/>
        <end position="137"/>
    </location>
</feature>
<dbReference type="OrthoDB" id="2149840at2759"/>
<feature type="transmembrane region" description="Helical" evidence="1">
    <location>
        <begin position="85"/>
        <end position="106"/>
    </location>
</feature>
<sequence>MIITNPIKMFTMKNTNPCENDNKTLGMDQACFTVFNNNNVPISLFSTNEECYFKLDTGPLQDSDSPTQTLVRITKASIRVRSIDTFRGIAVLLMIFVNNGGGKYVFFNHSPWYGLTVADLVLPWFAWIMGLTIVLSVRSQLRLSIPRSRIIMKSLKRALILILLGLIINGHQGTQLSDLRFAGVLQLLGITYFICAGIETLIMQAQRNFHYGRFAFLQDILDAWIQWLIILTLTAIHLLLTFLLPVPGCPKGYFGPGGSSYHKRYSNCTGGVAGYIDRFIFGNHIYNRTTNLIYGDVLPHDPEGIMNTLSAVLIVALGVQAGRILFCYYLHNFSKIIRWFCWAVVLGLIAGFCVIGVKKESFQLVKI</sequence>
<dbReference type="EMBL" id="JAAOIC020000048">
    <property type="protein sequence ID" value="KAG8036681.1"/>
    <property type="molecule type" value="Genomic_DNA"/>
</dbReference>
<evidence type="ECO:0000256" key="1">
    <source>
        <dbReference type="SAM" id="Phobius"/>
    </source>
</evidence>
<protein>
    <recommendedName>
        <fullName evidence="4">Heparan-alpha-glucosaminide N-acetyltransferase</fullName>
    </recommendedName>
</protein>
<dbReference type="AlphaFoldDB" id="A0A8J5R5P5"/>
<feature type="transmembrane region" description="Helical" evidence="1">
    <location>
        <begin position="337"/>
        <end position="357"/>
    </location>
</feature>
<evidence type="ECO:0000313" key="2">
    <source>
        <dbReference type="EMBL" id="KAG8036681.1"/>
    </source>
</evidence>
<feature type="transmembrane region" description="Helical" evidence="1">
    <location>
        <begin position="223"/>
        <end position="244"/>
    </location>
</feature>
<gene>
    <name evidence="2" type="ORF">G9C98_004003</name>
</gene>
<dbReference type="PANTHER" id="PTHR31061:SF24">
    <property type="entry name" value="LD22376P"/>
    <property type="match status" value="1"/>
</dbReference>
<feature type="transmembrane region" description="Helical" evidence="1">
    <location>
        <begin position="309"/>
        <end position="330"/>
    </location>
</feature>
<comment type="caution">
    <text evidence="2">The sequence shown here is derived from an EMBL/GenBank/DDBJ whole genome shotgun (WGS) entry which is preliminary data.</text>
</comment>
<dbReference type="PANTHER" id="PTHR31061">
    <property type="entry name" value="LD22376P"/>
    <property type="match status" value="1"/>
</dbReference>
<keyword evidence="1" id="KW-0812">Transmembrane</keyword>
<dbReference type="Proteomes" id="UP000729913">
    <property type="component" value="Unassembled WGS sequence"/>
</dbReference>
<evidence type="ECO:0000313" key="3">
    <source>
        <dbReference type="Proteomes" id="UP000729913"/>
    </source>
</evidence>
<proteinExistence type="predicted"/>
<feature type="transmembrane region" description="Helical" evidence="1">
    <location>
        <begin position="181"/>
        <end position="202"/>
    </location>
</feature>
<keyword evidence="1" id="KW-1133">Transmembrane helix</keyword>
<keyword evidence="3" id="KW-1185">Reference proteome</keyword>
<evidence type="ECO:0008006" key="4">
    <source>
        <dbReference type="Google" id="ProtNLM"/>
    </source>
</evidence>
<name>A0A8J5R5P5_9HYME</name>
<accession>A0A8J5R5P5</accession>
<organism evidence="2 3">
    <name type="scientific">Cotesia typhae</name>
    <dbReference type="NCBI Taxonomy" id="2053667"/>
    <lineage>
        <taxon>Eukaryota</taxon>
        <taxon>Metazoa</taxon>
        <taxon>Ecdysozoa</taxon>
        <taxon>Arthropoda</taxon>
        <taxon>Hexapoda</taxon>
        <taxon>Insecta</taxon>
        <taxon>Pterygota</taxon>
        <taxon>Neoptera</taxon>
        <taxon>Endopterygota</taxon>
        <taxon>Hymenoptera</taxon>
        <taxon>Apocrita</taxon>
        <taxon>Ichneumonoidea</taxon>
        <taxon>Braconidae</taxon>
        <taxon>Microgastrinae</taxon>
        <taxon>Cotesia</taxon>
    </lineage>
</organism>
<reference evidence="2" key="1">
    <citation type="submission" date="2020-03" db="EMBL/GenBank/DDBJ databases">
        <authorList>
            <person name="Chebbi M.A."/>
            <person name="Drezen J.M."/>
        </authorList>
    </citation>
    <scope>NUCLEOTIDE SEQUENCE</scope>
    <source>
        <tissue evidence="2">Whole body</tissue>
    </source>
</reference>
<reference evidence="2" key="2">
    <citation type="submission" date="2021-04" db="EMBL/GenBank/DDBJ databases">
        <title>Genome-wide patterns of bracovirus chromosomal integration into multiple host tissues during parasitism.</title>
        <authorList>
            <person name="Chebbi M.A.C."/>
        </authorList>
    </citation>
    <scope>NUCLEOTIDE SEQUENCE</scope>
    <source>
        <tissue evidence="2">Whole body</tissue>
    </source>
</reference>
<feature type="transmembrane region" description="Helical" evidence="1">
    <location>
        <begin position="158"/>
        <end position="175"/>
    </location>
</feature>
<keyword evidence="1" id="KW-0472">Membrane</keyword>